<proteinExistence type="inferred from homology"/>
<evidence type="ECO:0000313" key="4">
    <source>
        <dbReference type="Proteomes" id="UP001297272"/>
    </source>
</evidence>
<comment type="similarity">
    <text evidence="1 2">Belongs to the phD/YefM antitoxin family.</text>
</comment>
<dbReference type="EMBL" id="JAFMNX010000003">
    <property type="protein sequence ID" value="MBS9721772.1"/>
    <property type="molecule type" value="Genomic_DNA"/>
</dbReference>
<evidence type="ECO:0000256" key="2">
    <source>
        <dbReference type="RuleBase" id="RU362080"/>
    </source>
</evidence>
<sequence>MNTVQLRDAKARLSALVDAAERGEATVITRHGKPAARIVPIEKVSEQPDGEKLSFAEWLLSMPGEMEFERDRRPMRVIDFD</sequence>
<dbReference type="Gene3D" id="3.40.1620.10">
    <property type="entry name" value="YefM-like domain"/>
    <property type="match status" value="1"/>
</dbReference>
<dbReference type="SUPFAM" id="SSF143120">
    <property type="entry name" value="YefM-like"/>
    <property type="match status" value="1"/>
</dbReference>
<dbReference type="InterPro" id="IPR036165">
    <property type="entry name" value="YefM-like_sf"/>
</dbReference>
<dbReference type="Pfam" id="PF02604">
    <property type="entry name" value="PhdYeFM_antitox"/>
    <property type="match status" value="1"/>
</dbReference>
<dbReference type="NCBIfam" id="TIGR01552">
    <property type="entry name" value="phd_fam"/>
    <property type="match status" value="1"/>
</dbReference>
<accession>A0ABS5RZP6</accession>
<dbReference type="Proteomes" id="UP001297272">
    <property type="component" value="Unassembled WGS sequence"/>
</dbReference>
<gene>
    <name evidence="3" type="ORF">JYU29_13865</name>
</gene>
<name>A0ABS5RZP6_9HYPH</name>
<organism evidence="3 4">
    <name type="scientific">Tianweitania aestuarii</name>
    <dbReference type="NCBI Taxonomy" id="2814886"/>
    <lineage>
        <taxon>Bacteria</taxon>
        <taxon>Pseudomonadati</taxon>
        <taxon>Pseudomonadota</taxon>
        <taxon>Alphaproteobacteria</taxon>
        <taxon>Hyphomicrobiales</taxon>
        <taxon>Phyllobacteriaceae</taxon>
        <taxon>Tianweitania</taxon>
    </lineage>
</organism>
<evidence type="ECO:0000313" key="3">
    <source>
        <dbReference type="EMBL" id="MBS9721772.1"/>
    </source>
</evidence>
<reference evidence="3 4" key="1">
    <citation type="submission" date="2021-03" db="EMBL/GenBank/DDBJ databases">
        <title>Tianweitania aestuarii sp. nov., isolated from a tidal flat.</title>
        <authorList>
            <person name="Park S."/>
            <person name="Yoon J.-H."/>
        </authorList>
    </citation>
    <scope>NUCLEOTIDE SEQUENCE [LARGE SCALE GENOMIC DNA]</scope>
    <source>
        <strain evidence="3 4">BSSL-BM11</strain>
    </source>
</reference>
<keyword evidence="4" id="KW-1185">Reference proteome</keyword>
<dbReference type="InterPro" id="IPR006442">
    <property type="entry name" value="Antitoxin_Phd/YefM"/>
</dbReference>
<comment type="function">
    <text evidence="2">Antitoxin component of a type II toxin-antitoxin (TA) system.</text>
</comment>
<evidence type="ECO:0000256" key="1">
    <source>
        <dbReference type="ARBA" id="ARBA00009981"/>
    </source>
</evidence>
<comment type="caution">
    <text evidence="3">The sequence shown here is derived from an EMBL/GenBank/DDBJ whole genome shotgun (WGS) entry which is preliminary data.</text>
</comment>
<protein>
    <recommendedName>
        <fullName evidence="2">Antitoxin</fullName>
    </recommendedName>
</protein>